<evidence type="ECO:0000256" key="6">
    <source>
        <dbReference type="ARBA" id="ARBA00023054"/>
    </source>
</evidence>
<dbReference type="InterPro" id="IPR036388">
    <property type="entry name" value="WH-like_DNA-bd_sf"/>
</dbReference>
<feature type="domain" description="Disease resistance protein winged helix" evidence="10">
    <location>
        <begin position="394"/>
        <end position="460"/>
    </location>
</feature>
<dbReference type="Proteomes" id="UP000007015">
    <property type="component" value="Chromosome 8"/>
</dbReference>
<evidence type="ECO:0000256" key="5">
    <source>
        <dbReference type="ARBA" id="ARBA00022821"/>
    </source>
</evidence>
<keyword evidence="2" id="KW-0433">Leucine-rich repeat</keyword>
<dbReference type="Pfam" id="PF23598">
    <property type="entry name" value="LRR_14"/>
    <property type="match status" value="1"/>
</dbReference>
<dbReference type="GO" id="GO:0043531">
    <property type="term" value="F:ADP binding"/>
    <property type="evidence" value="ECO:0007669"/>
    <property type="project" value="InterPro"/>
</dbReference>
<dbReference type="Pfam" id="PF18052">
    <property type="entry name" value="Rx_N"/>
    <property type="match status" value="1"/>
</dbReference>
<sequence>MCSVIDQDWELGGKLKNDLICIKEEMGMMNASIEQWEGNIQGPVQQQWVHQLQDLAYDIEDFIDGHRIGPQEPNHFMPRAARMIFGTDRRPQQVLDVKILKERVAILQKWQQTFGSTQAVGGAGNGSPPSGGFGGCEADEQLVGIDNAKRELLSLLSAAESQPDQQNKLKVISILGSNGIGKTTLARRVYDEGDIVEQFHRRAWVASWACEDSASLLKEIVRQLTSEEDGAQGSTSSTEQAGGAGAPNVRNLRQDVAAHLQSHRYLIVIDDLKKVKVCWVYKMPCLQKDDSENLFWNEVFKGANRIRTPDLDRGSVTIIDKCDGLPLALVSAAKYLNCKRHALSGSECKKVGLNLGNHLASEGSFFKEIKRVLAECYDSLPDHGHRMCLLSISMFPRGHRIRRKSLLRRWLAEGLVVSQIQLNEEDAEDRFKEFIDRNIIEAVDIGNELEAKHWRVHELLKTQQLQRKWKFLVRSLTIRNSSVPNLKEYKSLRVLDLEECNGIDQRVVKNHICELLFLKYLSLRGTGVRLIPSKIKRLRYLETLDLRETEVEMLPLEVLKLPRLAHLFGSKLEMPQELSNDADLDLQRFFQHESELQVLAGFVMEDNKAFVHVIRHMSKLKKVKIWRKANAAPAKDLTEHLVVCIQRRLQGSRPLESLSIDFGDLSIDFLGDLAPPCALESLKLRGAMSSLPAFFTSPENQLRELHLWSTGLSGEALSALQNLPYLVYLTLKEDRRGFWSDTFAVQSGGFPSLRRLRFQAAMLPKVVFEQGSMPDLADLHLLCPEICSSIFFYRSFDMPRNLRLGVWHIENLVSLNDVVLHHSASEQQLTAWKDAASAHKNRPNVRRQPQ</sequence>
<dbReference type="Gene3D" id="1.20.5.4130">
    <property type="match status" value="1"/>
</dbReference>
<protein>
    <submittedName>
        <fullName evidence="12">Uncharacterized protein</fullName>
    </submittedName>
</protein>
<feature type="domain" description="NB-ARC" evidence="8">
    <location>
        <begin position="165"/>
        <end position="279"/>
    </location>
</feature>
<dbReference type="InterPro" id="IPR032675">
    <property type="entry name" value="LRR_dom_sf"/>
</dbReference>
<dbReference type="PANTHER" id="PTHR23155:SF1217">
    <property type="entry name" value="OS08G0246100 PROTEIN"/>
    <property type="match status" value="1"/>
</dbReference>
<feature type="domain" description="Disease resistance R13L4/SHOC-2-like LRR" evidence="11">
    <location>
        <begin position="473"/>
        <end position="844"/>
    </location>
</feature>
<evidence type="ECO:0000259" key="11">
    <source>
        <dbReference type="Pfam" id="PF23598"/>
    </source>
</evidence>
<evidence type="ECO:0000256" key="1">
    <source>
        <dbReference type="ARBA" id="ARBA00008894"/>
    </source>
</evidence>
<evidence type="ECO:0000256" key="7">
    <source>
        <dbReference type="SAM" id="MobiDB-lite"/>
    </source>
</evidence>
<evidence type="ECO:0000313" key="12">
    <source>
        <dbReference type="EMBL" id="EEC83180.1"/>
    </source>
</evidence>
<dbReference type="EMBL" id="CM000133">
    <property type="protein sequence ID" value="EEC83180.1"/>
    <property type="molecule type" value="Genomic_DNA"/>
</dbReference>
<dbReference type="OMA" id="ALWHENK"/>
<dbReference type="PRINTS" id="PR00364">
    <property type="entry name" value="DISEASERSIST"/>
</dbReference>
<dbReference type="InterPro" id="IPR027417">
    <property type="entry name" value="P-loop_NTPase"/>
</dbReference>
<evidence type="ECO:0000256" key="2">
    <source>
        <dbReference type="ARBA" id="ARBA00022614"/>
    </source>
</evidence>
<dbReference type="PANTHER" id="PTHR23155">
    <property type="entry name" value="DISEASE RESISTANCE PROTEIN RP"/>
    <property type="match status" value="1"/>
</dbReference>
<evidence type="ECO:0000259" key="8">
    <source>
        <dbReference type="Pfam" id="PF00931"/>
    </source>
</evidence>
<dbReference type="Gene3D" id="3.40.50.300">
    <property type="entry name" value="P-loop containing nucleotide triphosphate hydrolases"/>
    <property type="match status" value="1"/>
</dbReference>
<name>B8B8P4_ORYSI</name>
<keyword evidence="4" id="KW-0547">Nucleotide-binding</keyword>
<dbReference type="Gene3D" id="3.80.10.10">
    <property type="entry name" value="Ribonuclease Inhibitor"/>
    <property type="match status" value="2"/>
</dbReference>
<dbReference type="InterPro" id="IPR044974">
    <property type="entry name" value="Disease_R_plants"/>
</dbReference>
<dbReference type="Pfam" id="PF23559">
    <property type="entry name" value="WHD_DRP"/>
    <property type="match status" value="1"/>
</dbReference>
<dbReference type="HOGENOM" id="CLU_000837_25_2_1"/>
<feature type="region of interest" description="Disordered" evidence="7">
    <location>
        <begin position="227"/>
        <end position="247"/>
    </location>
</feature>
<dbReference type="Gramene" id="BGIOSGA027370-TA">
    <property type="protein sequence ID" value="BGIOSGA027370-PA"/>
    <property type="gene ID" value="BGIOSGA027370"/>
</dbReference>
<organism evidence="12 13">
    <name type="scientific">Oryza sativa subsp. indica</name>
    <name type="common">Rice</name>
    <dbReference type="NCBI Taxonomy" id="39946"/>
    <lineage>
        <taxon>Eukaryota</taxon>
        <taxon>Viridiplantae</taxon>
        <taxon>Streptophyta</taxon>
        <taxon>Embryophyta</taxon>
        <taxon>Tracheophyta</taxon>
        <taxon>Spermatophyta</taxon>
        <taxon>Magnoliopsida</taxon>
        <taxon>Liliopsida</taxon>
        <taxon>Poales</taxon>
        <taxon>Poaceae</taxon>
        <taxon>BOP clade</taxon>
        <taxon>Oryzoideae</taxon>
        <taxon>Oryzeae</taxon>
        <taxon>Oryzinae</taxon>
        <taxon>Oryza</taxon>
        <taxon>Oryza sativa</taxon>
    </lineage>
</organism>
<dbReference type="AlphaFoldDB" id="B8B8P4"/>
<accession>B8B8P4</accession>
<keyword evidence="3" id="KW-0677">Repeat</keyword>
<dbReference type="GO" id="GO:0098542">
    <property type="term" value="P:defense response to other organism"/>
    <property type="evidence" value="ECO:0007669"/>
    <property type="project" value="TreeGrafter"/>
</dbReference>
<evidence type="ECO:0000259" key="10">
    <source>
        <dbReference type="Pfam" id="PF23559"/>
    </source>
</evidence>
<dbReference type="InterPro" id="IPR058922">
    <property type="entry name" value="WHD_DRP"/>
</dbReference>
<feature type="domain" description="Disease resistance N-terminal" evidence="9">
    <location>
        <begin position="4"/>
        <end position="65"/>
    </location>
</feature>
<dbReference type="SUPFAM" id="SSF52058">
    <property type="entry name" value="L domain-like"/>
    <property type="match status" value="1"/>
</dbReference>
<evidence type="ECO:0000256" key="3">
    <source>
        <dbReference type="ARBA" id="ARBA00022737"/>
    </source>
</evidence>
<evidence type="ECO:0000259" key="9">
    <source>
        <dbReference type="Pfam" id="PF18052"/>
    </source>
</evidence>
<gene>
    <name evidence="12" type="ORF">OsI_28420</name>
</gene>
<dbReference type="Pfam" id="PF00931">
    <property type="entry name" value="NB-ARC"/>
    <property type="match status" value="1"/>
</dbReference>
<dbReference type="Gene3D" id="1.10.10.10">
    <property type="entry name" value="Winged helix-like DNA-binding domain superfamily/Winged helix DNA-binding domain"/>
    <property type="match status" value="1"/>
</dbReference>
<evidence type="ECO:0000256" key="4">
    <source>
        <dbReference type="ARBA" id="ARBA00022741"/>
    </source>
</evidence>
<proteinExistence type="inferred from homology"/>
<dbReference type="SUPFAM" id="SSF52540">
    <property type="entry name" value="P-loop containing nucleoside triphosphate hydrolases"/>
    <property type="match status" value="1"/>
</dbReference>
<keyword evidence="13" id="KW-1185">Reference proteome</keyword>
<reference evidence="12 13" key="1">
    <citation type="journal article" date="2005" name="PLoS Biol.">
        <title>The genomes of Oryza sativa: a history of duplications.</title>
        <authorList>
            <person name="Yu J."/>
            <person name="Wang J."/>
            <person name="Lin W."/>
            <person name="Li S."/>
            <person name="Li H."/>
            <person name="Zhou J."/>
            <person name="Ni P."/>
            <person name="Dong W."/>
            <person name="Hu S."/>
            <person name="Zeng C."/>
            <person name="Zhang J."/>
            <person name="Zhang Y."/>
            <person name="Li R."/>
            <person name="Xu Z."/>
            <person name="Li S."/>
            <person name="Li X."/>
            <person name="Zheng H."/>
            <person name="Cong L."/>
            <person name="Lin L."/>
            <person name="Yin J."/>
            <person name="Geng J."/>
            <person name="Li G."/>
            <person name="Shi J."/>
            <person name="Liu J."/>
            <person name="Lv H."/>
            <person name="Li J."/>
            <person name="Wang J."/>
            <person name="Deng Y."/>
            <person name="Ran L."/>
            <person name="Shi X."/>
            <person name="Wang X."/>
            <person name="Wu Q."/>
            <person name="Li C."/>
            <person name="Ren X."/>
            <person name="Wang J."/>
            <person name="Wang X."/>
            <person name="Li D."/>
            <person name="Liu D."/>
            <person name="Zhang X."/>
            <person name="Ji Z."/>
            <person name="Zhao W."/>
            <person name="Sun Y."/>
            <person name="Zhang Z."/>
            <person name="Bao J."/>
            <person name="Han Y."/>
            <person name="Dong L."/>
            <person name="Ji J."/>
            <person name="Chen P."/>
            <person name="Wu S."/>
            <person name="Liu J."/>
            <person name="Xiao Y."/>
            <person name="Bu D."/>
            <person name="Tan J."/>
            <person name="Yang L."/>
            <person name="Ye C."/>
            <person name="Zhang J."/>
            <person name="Xu J."/>
            <person name="Zhou Y."/>
            <person name="Yu Y."/>
            <person name="Zhang B."/>
            <person name="Zhuang S."/>
            <person name="Wei H."/>
            <person name="Liu B."/>
            <person name="Lei M."/>
            <person name="Yu H."/>
            <person name="Li Y."/>
            <person name="Xu H."/>
            <person name="Wei S."/>
            <person name="He X."/>
            <person name="Fang L."/>
            <person name="Zhang Z."/>
            <person name="Zhang Y."/>
            <person name="Huang X."/>
            <person name="Su Z."/>
            <person name="Tong W."/>
            <person name="Li J."/>
            <person name="Tong Z."/>
            <person name="Li S."/>
            <person name="Ye J."/>
            <person name="Wang L."/>
            <person name="Fang L."/>
            <person name="Lei T."/>
            <person name="Chen C."/>
            <person name="Chen H."/>
            <person name="Xu Z."/>
            <person name="Li H."/>
            <person name="Huang H."/>
            <person name="Zhang F."/>
            <person name="Xu H."/>
            <person name="Li N."/>
            <person name="Zhao C."/>
            <person name="Li S."/>
            <person name="Dong L."/>
            <person name="Huang Y."/>
            <person name="Li L."/>
            <person name="Xi Y."/>
            <person name="Qi Q."/>
            <person name="Li W."/>
            <person name="Zhang B."/>
            <person name="Hu W."/>
            <person name="Zhang Y."/>
            <person name="Tian X."/>
            <person name="Jiao Y."/>
            <person name="Liang X."/>
            <person name="Jin J."/>
            <person name="Gao L."/>
            <person name="Zheng W."/>
            <person name="Hao B."/>
            <person name="Liu S."/>
            <person name="Wang W."/>
            <person name="Yuan L."/>
            <person name="Cao M."/>
            <person name="McDermott J."/>
            <person name="Samudrala R."/>
            <person name="Wang J."/>
            <person name="Wong G.K."/>
            <person name="Yang H."/>
        </authorList>
    </citation>
    <scope>NUCLEOTIDE SEQUENCE [LARGE SCALE GENOMIC DNA]</scope>
    <source>
        <strain evidence="13">cv. 93-11</strain>
    </source>
</reference>
<dbReference type="InterPro" id="IPR041118">
    <property type="entry name" value="Rx_N"/>
</dbReference>
<dbReference type="STRING" id="39946.B8B8P4"/>
<dbReference type="InterPro" id="IPR055414">
    <property type="entry name" value="LRR_R13L4/SHOC2-like"/>
</dbReference>
<dbReference type="InterPro" id="IPR002182">
    <property type="entry name" value="NB-ARC"/>
</dbReference>
<evidence type="ECO:0000313" key="13">
    <source>
        <dbReference type="Proteomes" id="UP000007015"/>
    </source>
</evidence>
<comment type="similarity">
    <text evidence="1">Belongs to the disease resistance NB-LRR family.</text>
</comment>
<keyword evidence="6" id="KW-0175">Coiled coil</keyword>
<keyword evidence="5" id="KW-0611">Plant defense</keyword>